<sequence length="255" mass="27113">MPMLKERVCIITGGCGSVGLATAHRFVEEGARVMLVDLDAERLASAQAELGEDRAATFAGDVSDPVVAKGYVEATFEKWGPIDVLFSNAGNHGYIGSLQTYDEEAFDRTYRIHVKGAFLAAKYGAPRMRDGGSFIVTSSLAGLHGGDGSDKNIAYTTFKHAQTGLIRSLARALAPRRIRANSLNPGPIDNAFQADIEARLSVIQGHDLTAAIDQAIPFGRHARPEEVADMALFLASPMSSFVTGHVHVVDGGLGS</sequence>
<proteinExistence type="inferred from homology"/>
<dbReference type="Gene3D" id="3.40.50.720">
    <property type="entry name" value="NAD(P)-binding Rossmann-like Domain"/>
    <property type="match status" value="1"/>
</dbReference>
<keyword evidence="4" id="KW-1185">Reference proteome</keyword>
<dbReference type="SUPFAM" id="SSF51735">
    <property type="entry name" value="NAD(P)-binding Rossmann-fold domains"/>
    <property type="match status" value="1"/>
</dbReference>
<dbReference type="CDD" id="cd05233">
    <property type="entry name" value="SDR_c"/>
    <property type="match status" value="1"/>
</dbReference>
<dbReference type="PANTHER" id="PTHR42760">
    <property type="entry name" value="SHORT-CHAIN DEHYDROGENASES/REDUCTASES FAMILY MEMBER"/>
    <property type="match status" value="1"/>
</dbReference>
<protein>
    <submittedName>
        <fullName evidence="3">Oxidoreductase</fullName>
    </submittedName>
</protein>
<dbReference type="InterPro" id="IPR036291">
    <property type="entry name" value="NAD(P)-bd_dom_sf"/>
</dbReference>
<comment type="caution">
    <text evidence="3">The sequence shown here is derived from an EMBL/GenBank/DDBJ whole genome shotgun (WGS) entry which is preliminary data.</text>
</comment>
<evidence type="ECO:0000256" key="2">
    <source>
        <dbReference type="ARBA" id="ARBA00023002"/>
    </source>
</evidence>
<name>A0ABQ6CRK0_9HYPH</name>
<dbReference type="Pfam" id="PF13561">
    <property type="entry name" value="adh_short_C2"/>
    <property type="match status" value="1"/>
</dbReference>
<accession>A0ABQ6CRK0</accession>
<evidence type="ECO:0000256" key="1">
    <source>
        <dbReference type="ARBA" id="ARBA00006484"/>
    </source>
</evidence>
<dbReference type="Proteomes" id="UP001156882">
    <property type="component" value="Unassembled WGS sequence"/>
</dbReference>
<evidence type="ECO:0000313" key="3">
    <source>
        <dbReference type="EMBL" id="GLS22403.1"/>
    </source>
</evidence>
<dbReference type="InterPro" id="IPR002347">
    <property type="entry name" value="SDR_fam"/>
</dbReference>
<dbReference type="PANTHER" id="PTHR42760:SF133">
    <property type="entry name" value="3-OXOACYL-[ACYL-CARRIER-PROTEIN] REDUCTASE"/>
    <property type="match status" value="1"/>
</dbReference>
<organism evidence="3 4">
    <name type="scientific">Labrys miyagiensis</name>
    <dbReference type="NCBI Taxonomy" id="346912"/>
    <lineage>
        <taxon>Bacteria</taxon>
        <taxon>Pseudomonadati</taxon>
        <taxon>Pseudomonadota</taxon>
        <taxon>Alphaproteobacteria</taxon>
        <taxon>Hyphomicrobiales</taxon>
        <taxon>Xanthobacteraceae</taxon>
        <taxon>Labrys</taxon>
    </lineage>
</organism>
<gene>
    <name evidence="3" type="ORF">GCM10007874_54210</name>
</gene>
<dbReference type="EMBL" id="BSPC01000063">
    <property type="protein sequence ID" value="GLS22403.1"/>
    <property type="molecule type" value="Genomic_DNA"/>
</dbReference>
<evidence type="ECO:0000313" key="4">
    <source>
        <dbReference type="Proteomes" id="UP001156882"/>
    </source>
</evidence>
<dbReference type="PRINTS" id="PR00081">
    <property type="entry name" value="GDHRDH"/>
</dbReference>
<comment type="similarity">
    <text evidence="1">Belongs to the short-chain dehydrogenases/reductases (SDR) family.</text>
</comment>
<reference evidence="4" key="1">
    <citation type="journal article" date="2019" name="Int. J. Syst. Evol. Microbiol.">
        <title>The Global Catalogue of Microorganisms (GCM) 10K type strain sequencing project: providing services to taxonomists for standard genome sequencing and annotation.</title>
        <authorList>
            <consortium name="The Broad Institute Genomics Platform"/>
            <consortium name="The Broad Institute Genome Sequencing Center for Infectious Disease"/>
            <person name="Wu L."/>
            <person name="Ma J."/>
        </authorList>
    </citation>
    <scope>NUCLEOTIDE SEQUENCE [LARGE SCALE GENOMIC DNA]</scope>
    <source>
        <strain evidence="4">NBRC 101365</strain>
    </source>
</reference>
<keyword evidence="2" id="KW-0560">Oxidoreductase</keyword>